<proteinExistence type="predicted"/>
<protein>
    <submittedName>
        <fullName evidence="1">Uncharacterized protein</fullName>
    </submittedName>
</protein>
<keyword evidence="2" id="KW-1185">Reference proteome</keyword>
<comment type="caution">
    <text evidence="1">The sequence shown here is derived from an EMBL/GenBank/DDBJ whole genome shotgun (WGS) entry which is preliminary data.</text>
</comment>
<dbReference type="EMBL" id="JAPDRQ010000111">
    <property type="protein sequence ID" value="KAJ9654813.1"/>
    <property type="molecule type" value="Genomic_DNA"/>
</dbReference>
<name>A0ACC3A3R2_9EURO</name>
<reference evidence="1" key="1">
    <citation type="submission" date="2022-10" db="EMBL/GenBank/DDBJ databases">
        <title>Culturing micro-colonial fungi from biological soil crusts in the Mojave desert and describing Neophaeococcomyces mojavensis, and introducing the new genera and species Taxawa tesnikishii.</title>
        <authorList>
            <person name="Kurbessoian T."/>
            <person name="Stajich J.E."/>
        </authorList>
    </citation>
    <scope>NUCLEOTIDE SEQUENCE</scope>
    <source>
        <strain evidence="1">JES_112</strain>
    </source>
</reference>
<accession>A0ACC3A3R2</accession>
<evidence type="ECO:0000313" key="1">
    <source>
        <dbReference type="EMBL" id="KAJ9654813.1"/>
    </source>
</evidence>
<dbReference type="Proteomes" id="UP001172386">
    <property type="component" value="Unassembled WGS sequence"/>
</dbReference>
<organism evidence="1 2">
    <name type="scientific">Neophaeococcomyces mojaviensis</name>
    <dbReference type="NCBI Taxonomy" id="3383035"/>
    <lineage>
        <taxon>Eukaryota</taxon>
        <taxon>Fungi</taxon>
        <taxon>Dikarya</taxon>
        <taxon>Ascomycota</taxon>
        <taxon>Pezizomycotina</taxon>
        <taxon>Eurotiomycetes</taxon>
        <taxon>Chaetothyriomycetidae</taxon>
        <taxon>Chaetothyriales</taxon>
        <taxon>Chaetothyriales incertae sedis</taxon>
        <taxon>Neophaeococcomyces</taxon>
    </lineage>
</organism>
<gene>
    <name evidence="1" type="ORF">H2198_006167</name>
</gene>
<evidence type="ECO:0000313" key="2">
    <source>
        <dbReference type="Proteomes" id="UP001172386"/>
    </source>
</evidence>
<sequence>MSLKSAISIPGLSNGQHVVRTTTRQQNPLIFTDSQDRNFVTEFLRPTSSKGYMAKQVFPGKKSGTTEELSWWIPPPHYHLLQDEHFKVESGEGVWHLWGGKTVHLKKGDEIIIPARKWHTFQKTEGSEEPFSVLYQYDKEYAEMEESFFRNCFTYFEDCRKGGAEPSIFQLGVFAVHFWMPIALPVPGPEWFNFVVSTVMTVLLGCIGQYVLGYKASYVEYYAKDAKKQE</sequence>